<dbReference type="InterPro" id="IPR053843">
    <property type="entry name" value="DnaD_N"/>
</dbReference>
<dbReference type="NCBIfam" id="TIGR01446">
    <property type="entry name" value="DnaD_dom"/>
    <property type="match status" value="1"/>
</dbReference>
<proteinExistence type="inferred from homology"/>
<feature type="domain" description="DnaB/C C-terminal" evidence="3">
    <location>
        <begin position="130"/>
        <end position="202"/>
    </location>
</feature>
<dbReference type="Proteomes" id="UP001139179">
    <property type="component" value="Unassembled WGS sequence"/>
</dbReference>
<dbReference type="InterPro" id="IPR036388">
    <property type="entry name" value="WH-like_DNA-bd_sf"/>
</dbReference>
<evidence type="ECO:0000256" key="1">
    <source>
        <dbReference type="ARBA" id="ARBA00093462"/>
    </source>
</evidence>
<dbReference type="PANTHER" id="PTHR37293:SF6">
    <property type="entry name" value="DNA REPLICATION PROTEIN DNAD"/>
    <property type="match status" value="1"/>
</dbReference>
<dbReference type="PANTHER" id="PTHR37293">
    <property type="entry name" value="PHAGE REPLICATION PROTEIN-RELATED"/>
    <property type="match status" value="1"/>
</dbReference>
<dbReference type="SUPFAM" id="SSF158499">
    <property type="entry name" value="DnaD domain-like"/>
    <property type="match status" value="1"/>
</dbReference>
<name>A0A9X2DN55_9BACI</name>
<keyword evidence="6" id="KW-1185">Reference proteome</keyword>
<dbReference type="Gene3D" id="1.10.10.630">
    <property type="entry name" value="DnaD domain-like"/>
    <property type="match status" value="1"/>
</dbReference>
<dbReference type="Pfam" id="PF07261">
    <property type="entry name" value="DnaB_2"/>
    <property type="match status" value="1"/>
</dbReference>
<dbReference type="AlphaFoldDB" id="A0A9X2DN55"/>
<comment type="similarity">
    <text evidence="1">Belongs to the DnaB/DnaD family.</text>
</comment>
<gene>
    <name evidence="5" type="ORF">M3202_05605</name>
</gene>
<evidence type="ECO:0000259" key="4">
    <source>
        <dbReference type="Pfam" id="PF21984"/>
    </source>
</evidence>
<evidence type="ECO:0000313" key="5">
    <source>
        <dbReference type="EMBL" id="MCM3713551.1"/>
    </source>
</evidence>
<feature type="domain" description="DnaD N-terminal" evidence="4">
    <location>
        <begin position="17"/>
        <end position="113"/>
    </location>
</feature>
<dbReference type="InterPro" id="IPR034829">
    <property type="entry name" value="DnaD-like_sf"/>
</dbReference>
<sequence>MQEKILLKWATQKQLTVPTLLLQHYAEMGLKENELIALLQVQTYIEAGNQFPTPDLISERMTLTASECAELLGRLVRRGFLALERKSDEQGIVYECYSLEPLWIKLIELLKGETLRAREEDRHEQEGQLFKRFEEEFGRPLSPIEAETLSMWLDEDRHSPTLIVAALREAVVSGKVNFRYIDRILFEWKRNGVTSLEQAKLHGEKFRKYNQVKKQEKPRAGADSYPGFSWLEQR</sequence>
<protein>
    <submittedName>
        <fullName evidence="5">DnaD domain-containing protein</fullName>
    </submittedName>
</protein>
<dbReference type="InterPro" id="IPR053162">
    <property type="entry name" value="DnaD"/>
</dbReference>
<evidence type="ECO:0000259" key="3">
    <source>
        <dbReference type="Pfam" id="PF07261"/>
    </source>
</evidence>
<evidence type="ECO:0000256" key="2">
    <source>
        <dbReference type="SAM" id="MobiDB-lite"/>
    </source>
</evidence>
<dbReference type="InterPro" id="IPR006343">
    <property type="entry name" value="DnaB/C_C"/>
</dbReference>
<organism evidence="5 6">
    <name type="scientific">Halalkalibacter oceani</name>
    <dbReference type="NCBI Taxonomy" id="1653776"/>
    <lineage>
        <taxon>Bacteria</taxon>
        <taxon>Bacillati</taxon>
        <taxon>Bacillota</taxon>
        <taxon>Bacilli</taxon>
        <taxon>Bacillales</taxon>
        <taxon>Bacillaceae</taxon>
        <taxon>Halalkalibacter</taxon>
    </lineage>
</organism>
<dbReference type="EMBL" id="JAMBOL010000003">
    <property type="protein sequence ID" value="MCM3713551.1"/>
    <property type="molecule type" value="Genomic_DNA"/>
</dbReference>
<accession>A0A9X2DN55</accession>
<dbReference type="Pfam" id="PF21984">
    <property type="entry name" value="DnaD_N"/>
    <property type="match status" value="1"/>
</dbReference>
<dbReference type="Gene3D" id="1.10.10.10">
    <property type="entry name" value="Winged helix-like DNA-binding domain superfamily/Winged helix DNA-binding domain"/>
    <property type="match status" value="1"/>
</dbReference>
<dbReference type="RefSeq" id="WP_251222361.1">
    <property type="nucleotide sequence ID" value="NZ_JAMBOL010000003.1"/>
</dbReference>
<feature type="region of interest" description="Disordered" evidence="2">
    <location>
        <begin position="212"/>
        <end position="234"/>
    </location>
</feature>
<comment type="caution">
    <text evidence="5">The sequence shown here is derived from an EMBL/GenBank/DDBJ whole genome shotgun (WGS) entry which is preliminary data.</text>
</comment>
<evidence type="ECO:0000313" key="6">
    <source>
        <dbReference type="Proteomes" id="UP001139179"/>
    </source>
</evidence>
<reference evidence="5" key="1">
    <citation type="submission" date="2022-05" db="EMBL/GenBank/DDBJ databases">
        <title>Comparative Genomics of Spacecraft Associated Microbes.</title>
        <authorList>
            <person name="Tran M.T."/>
            <person name="Wright A."/>
            <person name="Seuylemezian A."/>
            <person name="Eisen J."/>
            <person name="Coil D."/>
        </authorList>
    </citation>
    <scope>NUCLEOTIDE SEQUENCE</scope>
    <source>
        <strain evidence="5">214.1.1</strain>
    </source>
</reference>